<dbReference type="SMART" id="SM00732">
    <property type="entry name" value="YqgFc"/>
    <property type="match status" value="1"/>
</dbReference>
<dbReference type="InterPro" id="IPR012337">
    <property type="entry name" value="RNaseH-like_sf"/>
</dbReference>
<comment type="subcellular location">
    <subcellularLocation>
        <location evidence="5">Cytoplasm</location>
    </subcellularLocation>
</comment>
<evidence type="ECO:0000256" key="5">
    <source>
        <dbReference type="HAMAP-Rule" id="MF_00651"/>
    </source>
</evidence>
<dbReference type="NCBIfam" id="TIGR00250">
    <property type="entry name" value="RNAse_H_YqgF"/>
    <property type="match status" value="1"/>
</dbReference>
<dbReference type="InterPro" id="IPR005227">
    <property type="entry name" value="YqgF"/>
</dbReference>
<evidence type="ECO:0000313" key="7">
    <source>
        <dbReference type="EMBL" id="OGL82609.1"/>
    </source>
</evidence>
<comment type="caution">
    <text evidence="7">The sequence shown here is derived from an EMBL/GenBank/DDBJ whole genome shotgun (WGS) entry which is preliminary data.</text>
</comment>
<dbReference type="Gene3D" id="3.30.420.140">
    <property type="entry name" value="YqgF/RNase H-like domain"/>
    <property type="match status" value="1"/>
</dbReference>
<dbReference type="Proteomes" id="UP000176846">
    <property type="component" value="Unassembled WGS sequence"/>
</dbReference>
<dbReference type="Pfam" id="PF03652">
    <property type="entry name" value="RuvX"/>
    <property type="match status" value="1"/>
</dbReference>
<dbReference type="GO" id="GO:0004518">
    <property type="term" value="F:nuclease activity"/>
    <property type="evidence" value="ECO:0007669"/>
    <property type="project" value="UniProtKB-KW"/>
</dbReference>
<dbReference type="EMBL" id="MGEK01000016">
    <property type="protein sequence ID" value="OGL82609.1"/>
    <property type="molecule type" value="Genomic_DNA"/>
</dbReference>
<comment type="function">
    <text evidence="5">Could be a nuclease involved in processing of the 5'-end of pre-16S rRNA.</text>
</comment>
<feature type="domain" description="YqgF/RNase H-like" evidence="6">
    <location>
        <begin position="1"/>
        <end position="103"/>
    </location>
</feature>
<dbReference type="GO" id="GO:0000967">
    <property type="term" value="P:rRNA 5'-end processing"/>
    <property type="evidence" value="ECO:0007669"/>
    <property type="project" value="UniProtKB-UniRule"/>
</dbReference>
<reference evidence="7 8" key="1">
    <citation type="journal article" date="2016" name="Nat. Commun.">
        <title>Thousands of microbial genomes shed light on interconnected biogeochemical processes in an aquifer system.</title>
        <authorList>
            <person name="Anantharaman K."/>
            <person name="Brown C.T."/>
            <person name="Hug L.A."/>
            <person name="Sharon I."/>
            <person name="Castelle C.J."/>
            <person name="Probst A.J."/>
            <person name="Thomas B.C."/>
            <person name="Singh A."/>
            <person name="Wilkins M.J."/>
            <person name="Karaoz U."/>
            <person name="Brodie E.L."/>
            <person name="Williams K.H."/>
            <person name="Hubbard S.S."/>
            <person name="Banfield J.F."/>
        </authorList>
    </citation>
    <scope>NUCLEOTIDE SEQUENCE [LARGE SCALE GENOMIC DNA]</scope>
</reference>
<dbReference type="HAMAP" id="MF_00651">
    <property type="entry name" value="Nuclease_YqgF"/>
    <property type="match status" value="1"/>
</dbReference>
<dbReference type="GO" id="GO:0016788">
    <property type="term" value="F:hydrolase activity, acting on ester bonds"/>
    <property type="evidence" value="ECO:0007669"/>
    <property type="project" value="UniProtKB-UniRule"/>
</dbReference>
<organism evidence="7 8">
    <name type="scientific">Candidatus Uhrbacteria bacterium RIFCSPLOWO2_01_FULL_47_25</name>
    <dbReference type="NCBI Taxonomy" id="1802402"/>
    <lineage>
        <taxon>Bacteria</taxon>
        <taxon>Candidatus Uhriibacteriota</taxon>
    </lineage>
</organism>
<evidence type="ECO:0000313" key="8">
    <source>
        <dbReference type="Proteomes" id="UP000176846"/>
    </source>
</evidence>
<keyword evidence="1 5" id="KW-0963">Cytoplasm</keyword>
<evidence type="ECO:0000259" key="6">
    <source>
        <dbReference type="SMART" id="SM00732"/>
    </source>
</evidence>
<keyword evidence="4 5" id="KW-0378">Hydrolase</keyword>
<protein>
    <recommendedName>
        <fullName evidence="5">Putative pre-16S rRNA nuclease</fullName>
        <ecNumber evidence="5">3.1.-.-</ecNumber>
    </recommendedName>
</protein>
<dbReference type="PANTHER" id="PTHR33317">
    <property type="entry name" value="POLYNUCLEOTIDYL TRANSFERASE, RIBONUCLEASE H-LIKE SUPERFAMILY PROTEIN"/>
    <property type="match status" value="1"/>
</dbReference>
<gene>
    <name evidence="7" type="ORF">A2936_02265</name>
</gene>
<dbReference type="GO" id="GO:0005829">
    <property type="term" value="C:cytosol"/>
    <property type="evidence" value="ECO:0007669"/>
    <property type="project" value="TreeGrafter"/>
</dbReference>
<evidence type="ECO:0000256" key="1">
    <source>
        <dbReference type="ARBA" id="ARBA00022490"/>
    </source>
</evidence>
<evidence type="ECO:0000256" key="3">
    <source>
        <dbReference type="ARBA" id="ARBA00022722"/>
    </source>
</evidence>
<dbReference type="EC" id="3.1.-.-" evidence="5"/>
<sequence>MNILGIDYGRAHKGLAIGDTGTKIAMPLKTFDHLSHVDFIKELKKIILSYRIDLLVVGVPVTWPEDKNRLGMRDEVEKFAKLISQELNMPVELIDERYTSDAAKKLRKEYPLGNEHALSAMLILQTYFDRGVN</sequence>
<dbReference type="SUPFAM" id="SSF53098">
    <property type="entry name" value="Ribonuclease H-like"/>
    <property type="match status" value="1"/>
</dbReference>
<keyword evidence="2 5" id="KW-0690">Ribosome biogenesis</keyword>
<proteinExistence type="inferred from homology"/>
<accession>A0A1F7UWF8</accession>
<dbReference type="PANTHER" id="PTHR33317:SF4">
    <property type="entry name" value="POLYNUCLEOTIDYL TRANSFERASE, RIBONUCLEASE H-LIKE SUPERFAMILY PROTEIN"/>
    <property type="match status" value="1"/>
</dbReference>
<dbReference type="CDD" id="cd16964">
    <property type="entry name" value="YqgF"/>
    <property type="match status" value="1"/>
</dbReference>
<name>A0A1F7UWF8_9BACT</name>
<dbReference type="InterPro" id="IPR006641">
    <property type="entry name" value="YqgF/RNaseH-like_dom"/>
</dbReference>
<dbReference type="InterPro" id="IPR037027">
    <property type="entry name" value="YqgF/RNaseH-like_dom_sf"/>
</dbReference>
<evidence type="ECO:0000256" key="2">
    <source>
        <dbReference type="ARBA" id="ARBA00022517"/>
    </source>
</evidence>
<keyword evidence="3 5" id="KW-0540">Nuclease</keyword>
<dbReference type="AlphaFoldDB" id="A0A1F7UWF8"/>
<evidence type="ECO:0000256" key="4">
    <source>
        <dbReference type="ARBA" id="ARBA00022801"/>
    </source>
</evidence>
<comment type="similarity">
    <text evidence="5">Belongs to the YqgF HJR family.</text>
</comment>